<evidence type="ECO:0000256" key="1">
    <source>
        <dbReference type="SAM" id="Phobius"/>
    </source>
</evidence>
<organism evidence="2">
    <name type="scientific">Spodoptera frugiperda</name>
    <name type="common">Fall armyworm</name>
    <dbReference type="NCBI Taxonomy" id="7108"/>
    <lineage>
        <taxon>Eukaryota</taxon>
        <taxon>Metazoa</taxon>
        <taxon>Ecdysozoa</taxon>
        <taxon>Arthropoda</taxon>
        <taxon>Hexapoda</taxon>
        <taxon>Insecta</taxon>
        <taxon>Pterygota</taxon>
        <taxon>Neoptera</taxon>
        <taxon>Endopterygota</taxon>
        <taxon>Lepidoptera</taxon>
        <taxon>Glossata</taxon>
        <taxon>Ditrysia</taxon>
        <taxon>Noctuoidea</taxon>
        <taxon>Noctuidae</taxon>
        <taxon>Amphipyrinae</taxon>
        <taxon>Spodoptera</taxon>
    </lineage>
</organism>
<feature type="transmembrane region" description="Helical" evidence="1">
    <location>
        <begin position="69"/>
        <end position="88"/>
    </location>
</feature>
<accession>A0A2H1VHT1</accession>
<keyword evidence="1" id="KW-1133">Transmembrane helix</keyword>
<evidence type="ECO:0000313" key="2">
    <source>
        <dbReference type="EMBL" id="SOQ40388.1"/>
    </source>
</evidence>
<dbReference type="EMBL" id="ODYU01002629">
    <property type="protein sequence ID" value="SOQ40388.1"/>
    <property type="molecule type" value="Genomic_DNA"/>
</dbReference>
<protein>
    <submittedName>
        <fullName evidence="2">SFRICE_003763</fullName>
    </submittedName>
</protein>
<name>A0A2H1VHT1_SPOFR</name>
<gene>
    <name evidence="2" type="ORF">SFRICE_003763</name>
</gene>
<sequence length="220" mass="24958">MLSEITSKEEFRSSRRRRISSRNESRRIDFSITSTALSGGSLSRGLVEVTLSPSTMMMLQSRLQNRCRFTMVLMITAFFNIGFFARIVRIVRIVRIPYDVISTHRIVEHKIEICSADADLHSLHKIADNCAQGHSVASPSRRLHCVVTNRKIKPVLCSITFGKEEANAFNMMLRHPAIVKVDGVFFILREYTSSTAYKWQLTKGLFSHGQALSINHHACS</sequence>
<dbReference type="AlphaFoldDB" id="A0A2H1VHT1"/>
<keyword evidence="1" id="KW-0472">Membrane</keyword>
<reference evidence="2" key="1">
    <citation type="submission" date="2016-07" db="EMBL/GenBank/DDBJ databases">
        <authorList>
            <person name="Bretaudeau A."/>
        </authorList>
    </citation>
    <scope>NUCLEOTIDE SEQUENCE</scope>
    <source>
        <strain evidence="2">Rice</strain>
        <tissue evidence="2">Whole body</tissue>
    </source>
</reference>
<keyword evidence="1" id="KW-0812">Transmembrane</keyword>
<proteinExistence type="predicted"/>